<dbReference type="AlphaFoldDB" id="A0A2K1ZFL1"/>
<sequence>MGFFTCLPTCFSYPHLAVGLQLDPDACSRGFCSTFLGAGFDAGVLGALLLGLAAGSFLTGSIGLVPTGFIALSDAILLRYPVELRGCTNTCWPE</sequence>
<evidence type="ECO:0000313" key="2">
    <source>
        <dbReference type="EMBL" id="PNT24065.1"/>
    </source>
</evidence>
<keyword evidence="1" id="KW-0472">Membrane</keyword>
<feature type="transmembrane region" description="Helical" evidence="1">
    <location>
        <begin position="43"/>
        <end position="72"/>
    </location>
</feature>
<evidence type="ECO:0000256" key="1">
    <source>
        <dbReference type="SAM" id="Phobius"/>
    </source>
</evidence>
<gene>
    <name evidence="2" type="ORF">POPTR_008G114100</name>
</gene>
<protein>
    <submittedName>
        <fullName evidence="2">Uncharacterized protein</fullName>
    </submittedName>
</protein>
<dbReference type="InParanoid" id="A0A2K1ZFL1"/>
<dbReference type="Proteomes" id="UP000006729">
    <property type="component" value="Chromosome 8"/>
</dbReference>
<keyword evidence="3" id="KW-1185">Reference proteome</keyword>
<accession>A0A2K1ZFL1</accession>
<keyword evidence="1" id="KW-1133">Transmembrane helix</keyword>
<organism evidence="2 3">
    <name type="scientific">Populus trichocarpa</name>
    <name type="common">Western balsam poplar</name>
    <name type="synonym">Populus balsamifera subsp. trichocarpa</name>
    <dbReference type="NCBI Taxonomy" id="3694"/>
    <lineage>
        <taxon>Eukaryota</taxon>
        <taxon>Viridiplantae</taxon>
        <taxon>Streptophyta</taxon>
        <taxon>Embryophyta</taxon>
        <taxon>Tracheophyta</taxon>
        <taxon>Spermatophyta</taxon>
        <taxon>Magnoliopsida</taxon>
        <taxon>eudicotyledons</taxon>
        <taxon>Gunneridae</taxon>
        <taxon>Pentapetalae</taxon>
        <taxon>rosids</taxon>
        <taxon>fabids</taxon>
        <taxon>Malpighiales</taxon>
        <taxon>Salicaceae</taxon>
        <taxon>Saliceae</taxon>
        <taxon>Populus</taxon>
    </lineage>
</organism>
<keyword evidence="1" id="KW-0812">Transmembrane</keyword>
<dbReference type="EMBL" id="CM009297">
    <property type="protein sequence ID" value="PNT24065.1"/>
    <property type="molecule type" value="Genomic_DNA"/>
</dbReference>
<evidence type="ECO:0000313" key="3">
    <source>
        <dbReference type="Proteomes" id="UP000006729"/>
    </source>
</evidence>
<proteinExistence type="predicted"/>
<reference evidence="2 3" key="1">
    <citation type="journal article" date="2006" name="Science">
        <title>The genome of black cottonwood, Populus trichocarpa (Torr. &amp; Gray).</title>
        <authorList>
            <person name="Tuskan G.A."/>
            <person name="Difazio S."/>
            <person name="Jansson S."/>
            <person name="Bohlmann J."/>
            <person name="Grigoriev I."/>
            <person name="Hellsten U."/>
            <person name="Putnam N."/>
            <person name="Ralph S."/>
            <person name="Rombauts S."/>
            <person name="Salamov A."/>
            <person name="Schein J."/>
            <person name="Sterck L."/>
            <person name="Aerts A."/>
            <person name="Bhalerao R.R."/>
            <person name="Bhalerao R.P."/>
            <person name="Blaudez D."/>
            <person name="Boerjan W."/>
            <person name="Brun A."/>
            <person name="Brunner A."/>
            <person name="Busov V."/>
            <person name="Campbell M."/>
            <person name="Carlson J."/>
            <person name="Chalot M."/>
            <person name="Chapman J."/>
            <person name="Chen G.L."/>
            <person name="Cooper D."/>
            <person name="Coutinho P.M."/>
            <person name="Couturier J."/>
            <person name="Covert S."/>
            <person name="Cronk Q."/>
            <person name="Cunningham R."/>
            <person name="Davis J."/>
            <person name="Degroeve S."/>
            <person name="Dejardin A."/>
            <person name="Depamphilis C."/>
            <person name="Detter J."/>
            <person name="Dirks B."/>
            <person name="Dubchak I."/>
            <person name="Duplessis S."/>
            <person name="Ehlting J."/>
            <person name="Ellis B."/>
            <person name="Gendler K."/>
            <person name="Goodstein D."/>
            <person name="Gribskov M."/>
            <person name="Grimwood J."/>
            <person name="Groover A."/>
            <person name="Gunter L."/>
            <person name="Hamberger B."/>
            <person name="Heinze B."/>
            <person name="Helariutta Y."/>
            <person name="Henrissat B."/>
            <person name="Holligan D."/>
            <person name="Holt R."/>
            <person name="Huang W."/>
            <person name="Islam-Faridi N."/>
            <person name="Jones S."/>
            <person name="Jones-Rhoades M."/>
            <person name="Jorgensen R."/>
            <person name="Joshi C."/>
            <person name="Kangasjarvi J."/>
            <person name="Karlsson J."/>
            <person name="Kelleher C."/>
            <person name="Kirkpatrick R."/>
            <person name="Kirst M."/>
            <person name="Kohler A."/>
            <person name="Kalluri U."/>
            <person name="Larimer F."/>
            <person name="Leebens-Mack J."/>
            <person name="Leple J.C."/>
            <person name="Locascio P."/>
            <person name="Lou Y."/>
            <person name="Lucas S."/>
            <person name="Martin F."/>
            <person name="Montanini B."/>
            <person name="Napoli C."/>
            <person name="Nelson D.R."/>
            <person name="Nelson C."/>
            <person name="Nieminen K."/>
            <person name="Nilsson O."/>
            <person name="Pereda V."/>
            <person name="Peter G."/>
            <person name="Philippe R."/>
            <person name="Pilate G."/>
            <person name="Poliakov A."/>
            <person name="Razumovskaya J."/>
            <person name="Richardson P."/>
            <person name="Rinaldi C."/>
            <person name="Ritland K."/>
            <person name="Rouze P."/>
            <person name="Ryaboy D."/>
            <person name="Schmutz J."/>
            <person name="Schrader J."/>
            <person name="Segerman B."/>
            <person name="Shin H."/>
            <person name="Siddiqui A."/>
            <person name="Sterky F."/>
            <person name="Terry A."/>
            <person name="Tsai C.J."/>
            <person name="Uberbacher E."/>
            <person name="Unneberg P."/>
            <person name="Vahala J."/>
            <person name="Wall K."/>
            <person name="Wessler S."/>
            <person name="Yang G."/>
            <person name="Yin T."/>
            <person name="Douglas C."/>
            <person name="Marra M."/>
            <person name="Sandberg G."/>
            <person name="Van de Peer Y."/>
            <person name="Rokhsar D."/>
        </authorList>
    </citation>
    <scope>NUCLEOTIDE SEQUENCE [LARGE SCALE GENOMIC DNA]</scope>
    <source>
        <strain evidence="3">cv. Nisqually</strain>
    </source>
</reference>
<name>A0A2K1ZFL1_POPTR</name>